<dbReference type="Pfam" id="PF13432">
    <property type="entry name" value="TPR_16"/>
    <property type="match status" value="1"/>
</dbReference>
<protein>
    <recommendedName>
        <fullName evidence="5">Tetratricopeptide repeat protein</fullName>
    </recommendedName>
</protein>
<dbReference type="InterPro" id="IPR019734">
    <property type="entry name" value="TPR_rpt"/>
</dbReference>
<dbReference type="PROSITE" id="PS50005">
    <property type="entry name" value="TPR"/>
    <property type="match status" value="1"/>
</dbReference>
<evidence type="ECO:0000256" key="1">
    <source>
        <dbReference type="PROSITE-ProRule" id="PRU00339"/>
    </source>
</evidence>
<keyword evidence="1" id="KW-0802">TPR repeat</keyword>
<dbReference type="Proteomes" id="UP001501496">
    <property type="component" value="Unassembled WGS sequence"/>
</dbReference>
<gene>
    <name evidence="3" type="ORF">GCM10022291_17030</name>
</gene>
<dbReference type="PROSITE" id="PS50293">
    <property type="entry name" value="TPR_REGION"/>
    <property type="match status" value="1"/>
</dbReference>
<organism evidence="3 4">
    <name type="scientific">Postechiella marina</name>
    <dbReference type="NCBI Taxonomy" id="943941"/>
    <lineage>
        <taxon>Bacteria</taxon>
        <taxon>Pseudomonadati</taxon>
        <taxon>Bacteroidota</taxon>
        <taxon>Flavobacteriia</taxon>
        <taxon>Flavobacteriales</taxon>
        <taxon>Flavobacteriaceae</taxon>
        <taxon>Postechiella</taxon>
    </lineage>
</organism>
<dbReference type="PANTHER" id="PTHR44998:SF1">
    <property type="entry name" value="UDP-N-ACETYLGLUCOSAMINE--PEPTIDE N-ACETYLGLUCOSAMINYLTRANSFERASE 110 KDA SUBUNIT"/>
    <property type="match status" value="1"/>
</dbReference>
<name>A0ABP8C833_9FLAO</name>
<accession>A0ABP8C833</accession>
<feature type="compositionally biased region" description="Basic and acidic residues" evidence="2">
    <location>
        <begin position="150"/>
        <end position="249"/>
    </location>
</feature>
<dbReference type="InterPro" id="IPR011990">
    <property type="entry name" value="TPR-like_helical_dom_sf"/>
</dbReference>
<reference evidence="4" key="1">
    <citation type="journal article" date="2019" name="Int. J. Syst. Evol. Microbiol.">
        <title>The Global Catalogue of Microorganisms (GCM) 10K type strain sequencing project: providing services to taxonomists for standard genome sequencing and annotation.</title>
        <authorList>
            <consortium name="The Broad Institute Genomics Platform"/>
            <consortium name="The Broad Institute Genome Sequencing Center for Infectious Disease"/>
            <person name="Wu L."/>
            <person name="Ma J."/>
        </authorList>
    </citation>
    <scope>NUCLEOTIDE SEQUENCE [LARGE SCALE GENOMIC DNA]</scope>
    <source>
        <strain evidence="4">JCM 17630</strain>
    </source>
</reference>
<evidence type="ECO:0008006" key="5">
    <source>
        <dbReference type="Google" id="ProtNLM"/>
    </source>
</evidence>
<dbReference type="EMBL" id="BAABCA010000003">
    <property type="protein sequence ID" value="GAA4235354.1"/>
    <property type="molecule type" value="Genomic_DNA"/>
</dbReference>
<sequence>MIKQIVLATMALVTSLSFSQDKEALLAIKKANNHIYEANNLASNDDFVSAEIEYRKALSNQPLAVTGAYNLGNSYYEKGNYEEALYRHQQAAKGATSKAERHKAFHNMGNVLMKNENYKEAVEAYKNALRNNPTDEETRYNLALAKKKQKEQEDKKQDENKDDENKDNKDKEDKDKSKDKQDENKENKDKDSKDNKDQDNKDDQDKEDENKDKGDDEKKDEDKKDDKGDPKDEKEDKGDKDEKKDEQKPQPKPGQLSPQQIKSLLEAMNNQEQKVQEKMNAEKQKGVKVKTEKDW</sequence>
<evidence type="ECO:0000256" key="2">
    <source>
        <dbReference type="SAM" id="MobiDB-lite"/>
    </source>
</evidence>
<dbReference type="PANTHER" id="PTHR44998">
    <property type="match status" value="1"/>
</dbReference>
<dbReference type="Pfam" id="PF13414">
    <property type="entry name" value="TPR_11"/>
    <property type="match status" value="1"/>
</dbReference>
<feature type="repeat" description="TPR" evidence="1">
    <location>
        <begin position="102"/>
        <end position="135"/>
    </location>
</feature>
<evidence type="ECO:0000313" key="3">
    <source>
        <dbReference type="EMBL" id="GAA4235354.1"/>
    </source>
</evidence>
<feature type="region of interest" description="Disordered" evidence="2">
    <location>
        <begin position="146"/>
        <end position="295"/>
    </location>
</feature>
<comment type="caution">
    <text evidence="3">The sequence shown here is derived from an EMBL/GenBank/DDBJ whole genome shotgun (WGS) entry which is preliminary data.</text>
</comment>
<evidence type="ECO:0000313" key="4">
    <source>
        <dbReference type="Proteomes" id="UP001501496"/>
    </source>
</evidence>
<proteinExistence type="predicted"/>
<feature type="compositionally biased region" description="Basic and acidic residues" evidence="2">
    <location>
        <begin position="274"/>
        <end position="295"/>
    </location>
</feature>
<dbReference type="SMART" id="SM00028">
    <property type="entry name" value="TPR"/>
    <property type="match status" value="2"/>
</dbReference>
<keyword evidence="4" id="KW-1185">Reference proteome</keyword>
<feature type="compositionally biased region" description="Polar residues" evidence="2">
    <location>
        <begin position="256"/>
        <end position="273"/>
    </location>
</feature>
<dbReference type="SUPFAM" id="SSF48452">
    <property type="entry name" value="TPR-like"/>
    <property type="match status" value="1"/>
</dbReference>
<dbReference type="RefSeq" id="WP_344787743.1">
    <property type="nucleotide sequence ID" value="NZ_BAABCA010000003.1"/>
</dbReference>
<dbReference type="Gene3D" id="1.25.40.10">
    <property type="entry name" value="Tetratricopeptide repeat domain"/>
    <property type="match status" value="2"/>
</dbReference>